<dbReference type="InterPro" id="IPR029058">
    <property type="entry name" value="AB_hydrolase_fold"/>
</dbReference>
<gene>
    <name evidence="3" type="ORF">SAMN04488094_103302</name>
</gene>
<dbReference type="EMBL" id="FOLG01000003">
    <property type="protein sequence ID" value="SFC28015.1"/>
    <property type="molecule type" value="Genomic_DNA"/>
</dbReference>
<evidence type="ECO:0000256" key="1">
    <source>
        <dbReference type="ARBA" id="ARBA00022801"/>
    </source>
</evidence>
<dbReference type="GO" id="GO:0016787">
    <property type="term" value="F:hydrolase activity"/>
    <property type="evidence" value="ECO:0007669"/>
    <property type="project" value="UniProtKB-KW"/>
</dbReference>
<dbReference type="InterPro" id="IPR050266">
    <property type="entry name" value="AB_hydrolase_sf"/>
</dbReference>
<keyword evidence="4" id="KW-1185">Reference proteome</keyword>
<dbReference type="PANTHER" id="PTHR43798">
    <property type="entry name" value="MONOACYLGLYCEROL LIPASE"/>
    <property type="match status" value="1"/>
</dbReference>
<dbReference type="InterPro" id="IPR000073">
    <property type="entry name" value="AB_hydrolase_1"/>
</dbReference>
<name>A0A1I1HW59_9RHOB</name>
<proteinExistence type="predicted"/>
<dbReference type="PANTHER" id="PTHR43798:SF31">
    <property type="entry name" value="AB HYDROLASE SUPERFAMILY PROTEIN YCLE"/>
    <property type="match status" value="1"/>
</dbReference>
<organism evidence="3 4">
    <name type="scientific">Tropicimonas isoalkanivorans</name>
    <dbReference type="NCBI Taxonomy" id="441112"/>
    <lineage>
        <taxon>Bacteria</taxon>
        <taxon>Pseudomonadati</taxon>
        <taxon>Pseudomonadota</taxon>
        <taxon>Alphaproteobacteria</taxon>
        <taxon>Rhodobacterales</taxon>
        <taxon>Roseobacteraceae</taxon>
        <taxon>Tropicimonas</taxon>
    </lineage>
</organism>
<dbReference type="AlphaFoldDB" id="A0A1I1HW59"/>
<dbReference type="Pfam" id="PF12697">
    <property type="entry name" value="Abhydrolase_6"/>
    <property type="match status" value="1"/>
</dbReference>
<reference evidence="3 4" key="1">
    <citation type="submission" date="2016-10" db="EMBL/GenBank/DDBJ databases">
        <authorList>
            <person name="de Groot N.N."/>
        </authorList>
    </citation>
    <scope>NUCLEOTIDE SEQUENCE [LARGE SCALE GENOMIC DNA]</scope>
    <source>
        <strain evidence="3 4">DSM 19548</strain>
    </source>
</reference>
<dbReference type="GO" id="GO:0016020">
    <property type="term" value="C:membrane"/>
    <property type="evidence" value="ECO:0007669"/>
    <property type="project" value="TreeGrafter"/>
</dbReference>
<dbReference type="STRING" id="441112.SAMN04488094_103302"/>
<dbReference type="OrthoDB" id="7267294at2"/>
<evidence type="ECO:0000313" key="4">
    <source>
        <dbReference type="Proteomes" id="UP000198728"/>
    </source>
</evidence>
<dbReference type="PRINTS" id="PR00111">
    <property type="entry name" value="ABHYDROLASE"/>
</dbReference>
<dbReference type="Proteomes" id="UP000198728">
    <property type="component" value="Unassembled WGS sequence"/>
</dbReference>
<dbReference type="SUPFAM" id="SSF53474">
    <property type="entry name" value="alpha/beta-Hydrolases"/>
    <property type="match status" value="1"/>
</dbReference>
<evidence type="ECO:0000313" key="3">
    <source>
        <dbReference type="EMBL" id="SFC28015.1"/>
    </source>
</evidence>
<evidence type="ECO:0000259" key="2">
    <source>
        <dbReference type="Pfam" id="PF12697"/>
    </source>
</evidence>
<dbReference type="RefSeq" id="WP_093360265.1">
    <property type="nucleotide sequence ID" value="NZ_FOLG01000003.1"/>
</dbReference>
<protein>
    <submittedName>
        <fullName evidence="3">Pimeloyl-ACP methyl ester carboxylesterase</fullName>
    </submittedName>
</protein>
<dbReference type="Gene3D" id="3.40.50.1820">
    <property type="entry name" value="alpha/beta hydrolase"/>
    <property type="match status" value="1"/>
</dbReference>
<sequence>MSQPASLPDAAQALASSARVLRTGFDGGEMVWRSWGAGPALVLLHGGHGSWMHWLRNIAPLARDFRIIAPDLPGFGQSDALPQPSMSALCEAILAGLDVLDLPVKFHIAGFSFGSFPVGCMARRLAPRLHRQMLVGSGGLGPFNQQIIGRMRRWQETPAGPARDAINRHNLSVLMLTEQAIDDTAVAIQTWNAAATRNTMRAAVMAADLRTALLEHPVHTDILYGSEDALASGHFGTRRSLAEALTTKSRFHLFDGAGHWVQYEAADAVNAWFRDTIASDLARHREETH</sequence>
<keyword evidence="1" id="KW-0378">Hydrolase</keyword>
<accession>A0A1I1HW59</accession>
<feature type="domain" description="AB hydrolase-1" evidence="2">
    <location>
        <begin position="41"/>
        <end position="271"/>
    </location>
</feature>